<evidence type="ECO:0000256" key="6">
    <source>
        <dbReference type="ARBA" id="ARBA00023065"/>
    </source>
</evidence>
<dbReference type="InterPro" id="IPR044751">
    <property type="entry name" value="Ion_transp-like_CBS"/>
</dbReference>
<dbReference type="InterPro" id="IPR000644">
    <property type="entry name" value="CBS_dom"/>
</dbReference>
<dbReference type="GO" id="GO:0010960">
    <property type="term" value="P:magnesium ion homeostasis"/>
    <property type="evidence" value="ECO:0007669"/>
    <property type="project" value="InterPro"/>
</dbReference>
<evidence type="ECO:0000259" key="11">
    <source>
        <dbReference type="PROSITE" id="PS51371"/>
    </source>
</evidence>
<keyword evidence="4" id="KW-0677">Repeat</keyword>
<dbReference type="GO" id="GO:0008340">
    <property type="term" value="P:determination of adult lifespan"/>
    <property type="evidence" value="ECO:0007669"/>
    <property type="project" value="UniProtKB-ARBA"/>
</dbReference>
<dbReference type="GO" id="GO:0022857">
    <property type="term" value="F:transmembrane transporter activity"/>
    <property type="evidence" value="ECO:0007669"/>
    <property type="project" value="TreeGrafter"/>
</dbReference>
<evidence type="ECO:0000256" key="5">
    <source>
        <dbReference type="ARBA" id="ARBA00022989"/>
    </source>
</evidence>
<dbReference type="Proteomes" id="UP000580250">
    <property type="component" value="Unassembled WGS sequence"/>
</dbReference>
<protein>
    <recommendedName>
        <fullName evidence="11">CBS domain-containing protein</fullName>
    </recommendedName>
</protein>
<dbReference type="PANTHER" id="PTHR12064">
    <property type="entry name" value="METAL TRANSPORTER CNNM"/>
    <property type="match status" value="1"/>
</dbReference>
<dbReference type="EMBL" id="CAJEWN010000417">
    <property type="protein sequence ID" value="CAD2181983.1"/>
    <property type="molecule type" value="Genomic_DNA"/>
</dbReference>
<dbReference type="Gene3D" id="3.10.580.10">
    <property type="entry name" value="CBS-domain"/>
    <property type="match status" value="1"/>
</dbReference>
<dbReference type="PANTHER" id="PTHR12064:SF94">
    <property type="entry name" value="UNEXTENDED PROTEIN"/>
    <property type="match status" value="1"/>
</dbReference>
<keyword evidence="7 9" id="KW-0129">CBS domain</keyword>
<feature type="region of interest" description="Disordered" evidence="10">
    <location>
        <begin position="139"/>
        <end position="164"/>
    </location>
</feature>
<feature type="domain" description="CBS" evidence="11">
    <location>
        <begin position="37"/>
        <end position="99"/>
    </location>
</feature>
<keyword evidence="3" id="KW-0812">Transmembrane</keyword>
<name>A0A6V7W4C9_MELEN</name>
<evidence type="ECO:0000313" key="12">
    <source>
        <dbReference type="EMBL" id="CAD2181983.1"/>
    </source>
</evidence>
<evidence type="ECO:0000256" key="3">
    <source>
        <dbReference type="ARBA" id="ARBA00022692"/>
    </source>
</evidence>
<evidence type="ECO:0000256" key="4">
    <source>
        <dbReference type="ARBA" id="ARBA00022737"/>
    </source>
</evidence>
<dbReference type="InterPro" id="IPR046342">
    <property type="entry name" value="CBS_dom_sf"/>
</dbReference>
<evidence type="ECO:0000256" key="1">
    <source>
        <dbReference type="ARBA" id="ARBA00004554"/>
    </source>
</evidence>
<dbReference type="GO" id="GO:0032026">
    <property type="term" value="P:response to magnesium ion"/>
    <property type="evidence" value="ECO:0007669"/>
    <property type="project" value="UniProtKB-ARBA"/>
</dbReference>
<keyword evidence="6" id="KW-0813">Transport</keyword>
<comment type="caution">
    <text evidence="12">The sequence shown here is derived from an EMBL/GenBank/DDBJ whole genome shotgun (WGS) entry which is preliminary data.</text>
</comment>
<evidence type="ECO:0000256" key="8">
    <source>
        <dbReference type="ARBA" id="ARBA00023136"/>
    </source>
</evidence>
<evidence type="ECO:0000313" key="13">
    <source>
        <dbReference type="Proteomes" id="UP000580250"/>
    </source>
</evidence>
<keyword evidence="5" id="KW-1133">Transmembrane helix</keyword>
<dbReference type="OrthoDB" id="5353557at2759"/>
<dbReference type="FunFam" id="3.10.580.10:FF:000006">
    <property type="entry name" value="DUF21 and CBS domain protein"/>
    <property type="match status" value="1"/>
</dbReference>
<dbReference type="GO" id="GO:0015693">
    <property type="term" value="P:magnesium ion transport"/>
    <property type="evidence" value="ECO:0007669"/>
    <property type="project" value="UniProtKB-ARBA"/>
</dbReference>
<gene>
    <name evidence="12" type="ORF">MENT_LOCUS34165</name>
</gene>
<comment type="subcellular location">
    <subcellularLocation>
        <location evidence="1">Basolateral cell membrane</location>
        <topology evidence="1">Multi-pass membrane protein</topology>
    </subcellularLocation>
</comment>
<dbReference type="CDD" id="cd04590">
    <property type="entry name" value="CBS_pair_CorC_HlyC_assoc"/>
    <property type="match status" value="1"/>
</dbReference>
<dbReference type="Pfam" id="PF00571">
    <property type="entry name" value="CBS"/>
    <property type="match status" value="1"/>
</dbReference>
<evidence type="ECO:0000256" key="7">
    <source>
        <dbReference type="ARBA" id="ARBA00023122"/>
    </source>
</evidence>
<dbReference type="Pfam" id="PF25562">
    <property type="entry name" value="CNBH_CNNM2_C"/>
    <property type="match status" value="1"/>
</dbReference>
<keyword evidence="6" id="KW-0406">Ion transport</keyword>
<dbReference type="GO" id="GO:0016323">
    <property type="term" value="C:basolateral plasma membrane"/>
    <property type="evidence" value="ECO:0007669"/>
    <property type="project" value="UniProtKB-SubCell"/>
</dbReference>
<accession>A0A6V7W4C9</accession>
<dbReference type="SUPFAM" id="SSF54631">
    <property type="entry name" value="CBS-domain pair"/>
    <property type="match status" value="1"/>
</dbReference>
<proteinExistence type="inferred from homology"/>
<evidence type="ECO:0000256" key="2">
    <source>
        <dbReference type="ARBA" id="ARBA00010484"/>
    </source>
</evidence>
<dbReference type="GO" id="GO:0040018">
    <property type="term" value="P:positive regulation of multicellular organism growth"/>
    <property type="evidence" value="ECO:0007669"/>
    <property type="project" value="UniProtKB-ARBA"/>
</dbReference>
<feature type="compositionally biased region" description="Gly residues" evidence="10">
    <location>
        <begin position="151"/>
        <end position="160"/>
    </location>
</feature>
<dbReference type="InterPro" id="IPR045095">
    <property type="entry name" value="ACDP"/>
</dbReference>
<dbReference type="GO" id="GO:0040026">
    <property type="term" value="P:positive regulation of vulval development"/>
    <property type="evidence" value="ECO:0007669"/>
    <property type="project" value="UniProtKB-ARBA"/>
</dbReference>
<reference evidence="12 13" key="1">
    <citation type="submission" date="2020-08" db="EMBL/GenBank/DDBJ databases">
        <authorList>
            <person name="Koutsovoulos G."/>
            <person name="Danchin GJ E."/>
        </authorList>
    </citation>
    <scope>NUCLEOTIDE SEQUENCE [LARGE SCALE GENOMIC DNA]</scope>
</reference>
<organism evidence="12 13">
    <name type="scientific">Meloidogyne enterolobii</name>
    <name type="common">Root-knot nematode worm</name>
    <name type="synonym">Meloidogyne mayaguensis</name>
    <dbReference type="NCBI Taxonomy" id="390850"/>
    <lineage>
        <taxon>Eukaryota</taxon>
        <taxon>Metazoa</taxon>
        <taxon>Ecdysozoa</taxon>
        <taxon>Nematoda</taxon>
        <taxon>Chromadorea</taxon>
        <taxon>Rhabditida</taxon>
        <taxon>Tylenchina</taxon>
        <taxon>Tylenchomorpha</taxon>
        <taxon>Tylenchoidea</taxon>
        <taxon>Meloidogynidae</taxon>
        <taxon>Meloidogyninae</taxon>
        <taxon>Meloidogyne</taxon>
    </lineage>
</organism>
<keyword evidence="8" id="KW-0472">Membrane</keyword>
<sequence length="482" mass="55431">MLRMAHQQSEHQDELAEDLKIAVGAMEIAEKKVCDVMTPVEDVFMLAEEAILDAECVSEIVRRGYSRIPVYVDNNRNKVTGLLFIKDLALLKPNERFTVRTICDFYKHKLRFVNESTPLQTMLEEFKEGEYHLAVIRGGEGDEEEEEEGEGGGGGGGGEGGRGERNPIIGIITLEDIVEEILQAEIVDESDVVTDNKFRIKRLTKWQTEGKIRRNLIKNCFGESLGEEEEDKYKCLSTTLTKVIAHWLSTSHPNLFGEKVLDIRALFLLVRRNVHKIDLCRPKQGGFNYINGGKEEKIFLYRAGEPSDRFILLIEGKATIKFEKTKMKFDVGPWESFGLNILDKLEEIIKTKKEFKELNNNEEKGRRKSTTNHHFINNFHNSIEFIPDYDLEIKSDCKYLKITFSTYLAFIRLSGLLKTIKEFRQTDPNLFQKSSTTTTRKYLSNPNSLQTLNSLEEIKKQKRCLSTISVPLEVPLLRKFKF</sequence>
<comment type="similarity">
    <text evidence="2">Belongs to the ACDP family.</text>
</comment>
<feature type="compositionally biased region" description="Acidic residues" evidence="10">
    <location>
        <begin position="141"/>
        <end position="150"/>
    </location>
</feature>
<evidence type="ECO:0000256" key="9">
    <source>
        <dbReference type="PROSITE-ProRule" id="PRU00703"/>
    </source>
</evidence>
<dbReference type="AlphaFoldDB" id="A0A6V7W4C9"/>
<evidence type="ECO:0000256" key="10">
    <source>
        <dbReference type="SAM" id="MobiDB-lite"/>
    </source>
</evidence>
<dbReference type="GO" id="GO:1905941">
    <property type="term" value="P:positive regulation of gonad development"/>
    <property type="evidence" value="ECO:0007669"/>
    <property type="project" value="UniProtKB-ARBA"/>
</dbReference>
<dbReference type="PROSITE" id="PS51371">
    <property type="entry name" value="CBS"/>
    <property type="match status" value="1"/>
</dbReference>